<feature type="region of interest" description="Disordered" evidence="1">
    <location>
        <begin position="52"/>
        <end position="89"/>
    </location>
</feature>
<dbReference type="EMBL" id="JBFAKC010000005">
    <property type="protein sequence ID" value="MEV0708554.1"/>
    <property type="molecule type" value="Genomic_DNA"/>
</dbReference>
<reference evidence="2 3" key="1">
    <citation type="submission" date="2024-06" db="EMBL/GenBank/DDBJ databases">
        <title>The Natural Products Discovery Center: Release of the First 8490 Sequenced Strains for Exploring Actinobacteria Biosynthetic Diversity.</title>
        <authorList>
            <person name="Kalkreuter E."/>
            <person name="Kautsar S.A."/>
            <person name="Yang D."/>
            <person name="Bader C.D."/>
            <person name="Teijaro C.N."/>
            <person name="Fluegel L."/>
            <person name="Davis C.M."/>
            <person name="Simpson J.R."/>
            <person name="Lauterbach L."/>
            <person name="Steele A.D."/>
            <person name="Gui C."/>
            <person name="Meng S."/>
            <person name="Li G."/>
            <person name="Viehrig K."/>
            <person name="Ye F."/>
            <person name="Su P."/>
            <person name="Kiefer A.F."/>
            <person name="Nichols A."/>
            <person name="Cepeda A.J."/>
            <person name="Yan W."/>
            <person name="Fan B."/>
            <person name="Jiang Y."/>
            <person name="Adhikari A."/>
            <person name="Zheng C.-J."/>
            <person name="Schuster L."/>
            <person name="Cowan T.M."/>
            <person name="Smanski M.J."/>
            <person name="Chevrette M.G."/>
            <person name="De Carvalho L.P.S."/>
            <person name="Shen B."/>
        </authorList>
    </citation>
    <scope>NUCLEOTIDE SEQUENCE [LARGE SCALE GENOMIC DNA]</scope>
    <source>
        <strain evidence="2 3">NPDC050403</strain>
    </source>
</reference>
<protein>
    <submittedName>
        <fullName evidence="2">Uncharacterized protein</fullName>
    </submittedName>
</protein>
<name>A0ABV3FT12_9NOCA</name>
<accession>A0ABV3FT12</accession>
<dbReference type="RefSeq" id="WP_357783409.1">
    <property type="nucleotide sequence ID" value="NZ_JBFAKC010000005.1"/>
</dbReference>
<evidence type="ECO:0000313" key="2">
    <source>
        <dbReference type="EMBL" id="MEV0708554.1"/>
    </source>
</evidence>
<evidence type="ECO:0000313" key="3">
    <source>
        <dbReference type="Proteomes" id="UP001551695"/>
    </source>
</evidence>
<evidence type="ECO:0000256" key="1">
    <source>
        <dbReference type="SAM" id="MobiDB-lite"/>
    </source>
</evidence>
<dbReference type="Gene3D" id="1.20.1720.10">
    <property type="entry name" value="Multidrug resistance protein D"/>
    <property type="match status" value="1"/>
</dbReference>
<gene>
    <name evidence="2" type="ORF">AB0I48_13400</name>
</gene>
<comment type="caution">
    <text evidence="2">The sequence shown here is derived from an EMBL/GenBank/DDBJ whole genome shotgun (WGS) entry which is preliminary data.</text>
</comment>
<keyword evidence="3" id="KW-1185">Reference proteome</keyword>
<proteinExistence type="predicted"/>
<dbReference type="Proteomes" id="UP001551695">
    <property type="component" value="Unassembled WGS sequence"/>
</dbReference>
<sequence>MVNVTLPAIRADVGEGVTGPQQVIDSYILMFAAQLLTVGSVGDRVGARRAFSTAREPGTATIPEREGDDVTWLEPVTDDDNRARPATVR</sequence>
<organism evidence="2 3">
    <name type="scientific">Nocardia aurea</name>
    <dbReference type="NCBI Taxonomy" id="2144174"/>
    <lineage>
        <taxon>Bacteria</taxon>
        <taxon>Bacillati</taxon>
        <taxon>Actinomycetota</taxon>
        <taxon>Actinomycetes</taxon>
        <taxon>Mycobacteriales</taxon>
        <taxon>Nocardiaceae</taxon>
        <taxon>Nocardia</taxon>
    </lineage>
</organism>